<gene>
    <name evidence="1" type="ORF">Enr8_28160</name>
</gene>
<organism evidence="1 2">
    <name type="scientific">Blastopirellula retiformator</name>
    <dbReference type="NCBI Taxonomy" id="2527970"/>
    <lineage>
        <taxon>Bacteria</taxon>
        <taxon>Pseudomonadati</taxon>
        <taxon>Planctomycetota</taxon>
        <taxon>Planctomycetia</taxon>
        <taxon>Pirellulales</taxon>
        <taxon>Pirellulaceae</taxon>
        <taxon>Blastopirellula</taxon>
    </lineage>
</organism>
<dbReference type="InterPro" id="IPR008964">
    <property type="entry name" value="Invasin/intimin_cell_adhesion"/>
</dbReference>
<dbReference type="RefSeq" id="WP_146432446.1">
    <property type="nucleotide sequence ID" value="NZ_SJPF01000003.1"/>
</dbReference>
<evidence type="ECO:0000313" key="2">
    <source>
        <dbReference type="Proteomes" id="UP000318878"/>
    </source>
</evidence>
<accession>A0A5C5V4V3</accession>
<keyword evidence="2" id="KW-1185">Reference proteome</keyword>
<comment type="caution">
    <text evidence="1">The sequence shown here is derived from an EMBL/GenBank/DDBJ whole genome shotgun (WGS) entry which is preliminary data.</text>
</comment>
<dbReference type="SUPFAM" id="SSF49373">
    <property type="entry name" value="Invasin/intimin cell-adhesion fragments"/>
    <property type="match status" value="1"/>
</dbReference>
<proteinExistence type="predicted"/>
<dbReference type="OrthoDB" id="284942at2"/>
<dbReference type="EMBL" id="SJPF01000003">
    <property type="protein sequence ID" value="TWT32999.1"/>
    <property type="molecule type" value="Genomic_DNA"/>
</dbReference>
<dbReference type="Proteomes" id="UP000318878">
    <property type="component" value="Unassembled WGS sequence"/>
</dbReference>
<name>A0A5C5V4V3_9BACT</name>
<dbReference type="AlphaFoldDB" id="A0A5C5V4V3"/>
<reference evidence="1 2" key="1">
    <citation type="submission" date="2019-02" db="EMBL/GenBank/DDBJ databases">
        <title>Deep-cultivation of Planctomycetes and their phenomic and genomic characterization uncovers novel biology.</title>
        <authorList>
            <person name="Wiegand S."/>
            <person name="Jogler M."/>
            <person name="Boedeker C."/>
            <person name="Pinto D."/>
            <person name="Vollmers J."/>
            <person name="Rivas-Marin E."/>
            <person name="Kohn T."/>
            <person name="Peeters S.H."/>
            <person name="Heuer A."/>
            <person name="Rast P."/>
            <person name="Oberbeckmann S."/>
            <person name="Bunk B."/>
            <person name="Jeske O."/>
            <person name="Meyerdierks A."/>
            <person name="Storesund J.E."/>
            <person name="Kallscheuer N."/>
            <person name="Luecker S."/>
            <person name="Lage O.M."/>
            <person name="Pohl T."/>
            <person name="Merkel B.J."/>
            <person name="Hornburger P."/>
            <person name="Mueller R.-W."/>
            <person name="Bruemmer F."/>
            <person name="Labrenz M."/>
            <person name="Spormann A.M."/>
            <person name="Op Den Camp H."/>
            <person name="Overmann J."/>
            <person name="Amann R."/>
            <person name="Jetten M.S.M."/>
            <person name="Mascher T."/>
            <person name="Medema M.H."/>
            <person name="Devos D.P."/>
            <person name="Kaster A.-K."/>
            <person name="Ovreas L."/>
            <person name="Rohde M."/>
            <person name="Galperin M.Y."/>
            <person name="Jogler C."/>
        </authorList>
    </citation>
    <scope>NUCLEOTIDE SEQUENCE [LARGE SCALE GENOMIC DNA]</scope>
    <source>
        <strain evidence="1 2">Enr8</strain>
    </source>
</reference>
<evidence type="ECO:0000313" key="1">
    <source>
        <dbReference type="EMBL" id="TWT32999.1"/>
    </source>
</evidence>
<evidence type="ECO:0008006" key="3">
    <source>
        <dbReference type="Google" id="ProtNLM"/>
    </source>
</evidence>
<protein>
    <recommendedName>
        <fullName evidence="3">Carboxypeptidase regulatory-like domain-containing protein</fullName>
    </recommendedName>
</protein>
<sequence>MIQQQSNAAAAAFPCSAALLVLLTGCGGNDGLADVQGRVTDRGEPMPGIVVMYVPDQGGGAPSGGNTNANGEYRLTYSNGRVGAMVGPHTVMISIPEPTGKESKPTTKAGYSTAVQVVEGENQFDFDLSDF</sequence>